<evidence type="ECO:0000313" key="3">
    <source>
        <dbReference type="EMBL" id="KAF4462227.1"/>
    </source>
</evidence>
<feature type="coiled-coil region" evidence="1">
    <location>
        <begin position="131"/>
        <end position="158"/>
    </location>
</feature>
<evidence type="ECO:0000256" key="1">
    <source>
        <dbReference type="SAM" id="Coils"/>
    </source>
</evidence>
<keyword evidence="1" id="KW-0175">Coiled coil</keyword>
<organism evidence="3 4">
    <name type="scientific">Fusarium albosuccineum</name>
    <dbReference type="NCBI Taxonomy" id="1237068"/>
    <lineage>
        <taxon>Eukaryota</taxon>
        <taxon>Fungi</taxon>
        <taxon>Dikarya</taxon>
        <taxon>Ascomycota</taxon>
        <taxon>Pezizomycotina</taxon>
        <taxon>Sordariomycetes</taxon>
        <taxon>Hypocreomycetidae</taxon>
        <taxon>Hypocreales</taxon>
        <taxon>Nectriaceae</taxon>
        <taxon>Fusarium</taxon>
        <taxon>Fusarium decemcellulare species complex</taxon>
    </lineage>
</organism>
<reference evidence="3 4" key="1">
    <citation type="submission" date="2020-01" db="EMBL/GenBank/DDBJ databases">
        <title>Identification and distribution of gene clusters putatively required for synthesis of sphingolipid metabolism inhibitors in phylogenetically diverse species of the filamentous fungus Fusarium.</title>
        <authorList>
            <person name="Kim H.-S."/>
            <person name="Busman M."/>
            <person name="Brown D.W."/>
            <person name="Divon H."/>
            <person name="Uhlig S."/>
            <person name="Proctor R.H."/>
        </authorList>
    </citation>
    <scope>NUCLEOTIDE SEQUENCE [LARGE SCALE GENOMIC DNA]</scope>
    <source>
        <strain evidence="3 4">NRRL 20459</strain>
    </source>
</reference>
<evidence type="ECO:0000256" key="2">
    <source>
        <dbReference type="SAM" id="MobiDB-lite"/>
    </source>
</evidence>
<feature type="compositionally biased region" description="Polar residues" evidence="2">
    <location>
        <begin position="1"/>
        <end position="14"/>
    </location>
</feature>
<name>A0A8H4PI52_9HYPO</name>
<dbReference type="AlphaFoldDB" id="A0A8H4PI52"/>
<gene>
    <name evidence="3" type="ORF">FALBO_10968</name>
</gene>
<protein>
    <submittedName>
        <fullName evidence="3">Uncharacterized protein</fullName>
    </submittedName>
</protein>
<evidence type="ECO:0000313" key="4">
    <source>
        <dbReference type="Proteomes" id="UP000554235"/>
    </source>
</evidence>
<sequence length="182" mass="20575">MSSPSAATVEQQDAQGDLHVGESHKQETGAARESSDSQGADKAGPSNDDHEDKAAIITQLRQDLEKARKEKKLWEKKARRHYETSQKHSSTIEKIIGEQIKGISSMLKCQLEFEKFRQDTVSINLVMQGLVEKIIEENKTLKNKKETLEAKFNKLYQLFEAQGEMLGCAFSDVQEEFDEDEA</sequence>
<accession>A0A8H4PI52</accession>
<proteinExistence type="predicted"/>
<comment type="caution">
    <text evidence="3">The sequence shown here is derived from an EMBL/GenBank/DDBJ whole genome shotgun (WGS) entry which is preliminary data.</text>
</comment>
<feature type="region of interest" description="Disordered" evidence="2">
    <location>
        <begin position="1"/>
        <end position="56"/>
    </location>
</feature>
<dbReference type="EMBL" id="JAADYS010001568">
    <property type="protein sequence ID" value="KAF4462227.1"/>
    <property type="molecule type" value="Genomic_DNA"/>
</dbReference>
<keyword evidence="4" id="KW-1185">Reference proteome</keyword>
<dbReference type="Proteomes" id="UP000554235">
    <property type="component" value="Unassembled WGS sequence"/>
</dbReference>